<keyword evidence="2" id="KW-1185">Reference proteome</keyword>
<dbReference type="OrthoDB" id="9132695at2"/>
<dbReference type="HOGENOM" id="CLU_136646_0_0_4"/>
<protein>
    <submittedName>
        <fullName evidence="1">Uncharacterized protein</fullName>
    </submittedName>
</protein>
<dbReference type="EMBL" id="GG658170">
    <property type="protein sequence ID" value="EEO29304.1"/>
    <property type="molecule type" value="Genomic_DNA"/>
</dbReference>
<accession>C3X7X8</accession>
<evidence type="ECO:0000313" key="2">
    <source>
        <dbReference type="Proteomes" id="UP000005089"/>
    </source>
</evidence>
<dbReference type="eggNOG" id="ENOG50337GJ">
    <property type="taxonomic scope" value="Bacteria"/>
</dbReference>
<gene>
    <name evidence="1" type="ORF">OFBG_00332</name>
</gene>
<dbReference type="RefSeq" id="WP_005879685.1">
    <property type="nucleotide sequence ID" value="NZ_CP019430.1"/>
</dbReference>
<dbReference type="AlphaFoldDB" id="C3X7X8"/>
<reference evidence="1 2" key="1">
    <citation type="submission" date="2009-02" db="EMBL/GenBank/DDBJ databases">
        <title>The Genome Sequence of Oxalobacter formigenes OXCC13.</title>
        <authorList>
            <consortium name="The Broad Institute Genome Sequencing Platform"/>
            <person name="Ward D."/>
            <person name="Young S.K."/>
            <person name="Kodira C.D."/>
            <person name="Zeng Q."/>
            <person name="Koehrsen M."/>
            <person name="Alvarado L."/>
            <person name="Berlin A."/>
            <person name="Borenstein D."/>
            <person name="Chen Z."/>
            <person name="Engels R."/>
            <person name="Freedman E."/>
            <person name="Gellesch M."/>
            <person name="Goldberg J."/>
            <person name="Griggs A."/>
            <person name="Gujja S."/>
            <person name="Heiman D."/>
            <person name="Hepburn T."/>
            <person name="Howarth C."/>
            <person name="Jen D."/>
            <person name="Larson L."/>
            <person name="Lewis B."/>
            <person name="Mehta T."/>
            <person name="Park D."/>
            <person name="Pearson M."/>
            <person name="Roberts A."/>
            <person name="Saif S."/>
            <person name="Shea T."/>
            <person name="Shenoy N."/>
            <person name="Sisk P."/>
            <person name="Stolte C."/>
            <person name="Sykes S."/>
            <person name="Walk T."/>
            <person name="White J."/>
            <person name="Yandava C."/>
            <person name="Allison M.J."/>
            <person name="Lander E."/>
            <person name="Nusbaum C."/>
            <person name="Galagan J."/>
            <person name="Birren B."/>
        </authorList>
    </citation>
    <scope>NUCLEOTIDE SEQUENCE [LARGE SCALE GENOMIC DNA]</scope>
    <source>
        <strain evidence="1 2">OXCC13</strain>
    </source>
</reference>
<evidence type="ECO:0000313" key="1">
    <source>
        <dbReference type="EMBL" id="EEO29304.1"/>
    </source>
</evidence>
<sequence>MANIPKMIPACAVDGYKISPQNATVRTEMETGPARQRRLSASMPTQLSVKWIMQRLEFKVFEAWFKHTIFDGTAWFVMEVDNGMGMTETDCRFVGPYTVELAAKGIYNVSATLEVRDMSVMTSEELEEYLD</sequence>
<proteinExistence type="predicted"/>
<dbReference type="Proteomes" id="UP000005089">
    <property type="component" value="Unassembled WGS sequence"/>
</dbReference>
<organism evidence="1 2">
    <name type="scientific">Oxalobacter formigenes OXCC13</name>
    <dbReference type="NCBI Taxonomy" id="556269"/>
    <lineage>
        <taxon>Bacteria</taxon>
        <taxon>Pseudomonadati</taxon>
        <taxon>Pseudomonadota</taxon>
        <taxon>Betaproteobacteria</taxon>
        <taxon>Burkholderiales</taxon>
        <taxon>Oxalobacteraceae</taxon>
        <taxon>Oxalobacter</taxon>
    </lineage>
</organism>
<name>C3X7X8_OXAFO</name>
<dbReference type="STRING" id="847.BRW83_1930"/>
<dbReference type="GeneID" id="77135762"/>